<feature type="chain" id="PRO_5040757285" description="Major facilitator superfamily (MFS) profile domain-containing protein" evidence="8">
    <location>
        <begin position="18"/>
        <end position="242"/>
    </location>
</feature>
<comment type="subcellular location">
    <subcellularLocation>
        <location evidence="1">Membrane</location>
        <topology evidence="1">Multi-pass membrane protein</topology>
    </subcellularLocation>
</comment>
<name>A0A9W8NII1_9PEZI</name>
<dbReference type="InterPro" id="IPR011701">
    <property type="entry name" value="MFS"/>
</dbReference>
<evidence type="ECO:0000256" key="5">
    <source>
        <dbReference type="ARBA" id="ARBA00023136"/>
    </source>
</evidence>
<feature type="transmembrane region" description="Helical" evidence="7">
    <location>
        <begin position="188"/>
        <end position="210"/>
    </location>
</feature>
<dbReference type="AlphaFoldDB" id="A0A9W8NII1"/>
<feature type="signal peptide" evidence="8">
    <location>
        <begin position="1"/>
        <end position="17"/>
    </location>
</feature>
<keyword evidence="11" id="KW-1185">Reference proteome</keyword>
<feature type="transmembrane region" description="Helical" evidence="7">
    <location>
        <begin position="159"/>
        <end position="176"/>
    </location>
</feature>
<evidence type="ECO:0000256" key="4">
    <source>
        <dbReference type="ARBA" id="ARBA00022989"/>
    </source>
</evidence>
<dbReference type="Gene3D" id="1.20.1720.10">
    <property type="entry name" value="Multidrug resistance protein D"/>
    <property type="match status" value="1"/>
</dbReference>
<dbReference type="EMBL" id="JANPWZ010000422">
    <property type="protein sequence ID" value="KAJ3577152.1"/>
    <property type="molecule type" value="Genomic_DNA"/>
</dbReference>
<feature type="transmembrane region" description="Helical" evidence="7">
    <location>
        <begin position="89"/>
        <end position="108"/>
    </location>
</feature>
<evidence type="ECO:0000256" key="7">
    <source>
        <dbReference type="SAM" id="Phobius"/>
    </source>
</evidence>
<gene>
    <name evidence="10" type="ORF">NPX13_g3415</name>
</gene>
<dbReference type="PANTHER" id="PTHR23501">
    <property type="entry name" value="MAJOR FACILITATOR SUPERFAMILY"/>
    <property type="match status" value="1"/>
</dbReference>
<evidence type="ECO:0000259" key="9">
    <source>
        <dbReference type="PROSITE" id="PS50850"/>
    </source>
</evidence>
<dbReference type="InterPro" id="IPR036259">
    <property type="entry name" value="MFS_trans_sf"/>
</dbReference>
<organism evidence="10 11">
    <name type="scientific">Xylaria arbuscula</name>
    <dbReference type="NCBI Taxonomy" id="114810"/>
    <lineage>
        <taxon>Eukaryota</taxon>
        <taxon>Fungi</taxon>
        <taxon>Dikarya</taxon>
        <taxon>Ascomycota</taxon>
        <taxon>Pezizomycotina</taxon>
        <taxon>Sordariomycetes</taxon>
        <taxon>Xylariomycetidae</taxon>
        <taxon>Xylariales</taxon>
        <taxon>Xylariaceae</taxon>
        <taxon>Xylaria</taxon>
    </lineage>
</organism>
<evidence type="ECO:0000313" key="10">
    <source>
        <dbReference type="EMBL" id="KAJ3577152.1"/>
    </source>
</evidence>
<accession>A0A9W8NII1</accession>
<dbReference type="PANTHER" id="PTHR23501:SF187">
    <property type="entry name" value="MAJOR FACILITATOR SUPERFAMILY (MFS) PROFILE DOMAIN-CONTAINING PROTEIN"/>
    <property type="match status" value="1"/>
</dbReference>
<evidence type="ECO:0000256" key="8">
    <source>
        <dbReference type="SAM" id="SignalP"/>
    </source>
</evidence>
<comment type="caution">
    <text evidence="10">The sequence shown here is derived from an EMBL/GenBank/DDBJ whole genome shotgun (WGS) entry which is preliminary data.</text>
</comment>
<dbReference type="GO" id="GO:0022857">
    <property type="term" value="F:transmembrane transporter activity"/>
    <property type="evidence" value="ECO:0007669"/>
    <property type="project" value="InterPro"/>
</dbReference>
<protein>
    <recommendedName>
        <fullName evidence="9">Major facilitator superfamily (MFS) profile domain-containing protein</fullName>
    </recommendedName>
</protein>
<evidence type="ECO:0000256" key="6">
    <source>
        <dbReference type="ARBA" id="ARBA00023180"/>
    </source>
</evidence>
<dbReference type="VEuPathDB" id="FungiDB:F4678DRAFT_458565"/>
<evidence type="ECO:0000256" key="1">
    <source>
        <dbReference type="ARBA" id="ARBA00004141"/>
    </source>
</evidence>
<dbReference type="PRINTS" id="PR01036">
    <property type="entry name" value="TCRTETB"/>
</dbReference>
<proteinExistence type="predicted"/>
<sequence>MMLTVVALFALGSGISGGTNNAATLIGGRAVQGIGGGGINLLIELIVSNLVSLRERGAYSGIVLGAFSLGTAVGPLVGGVIVDGTTWRWIFWINVLVAGVALALQFLFLRVDYYKETAILTKLKRVDYAGNIILVAIVVAVLLALSWGGTKCPWSLYRVLVPLIVGVFGPIIFHIYEDLPDSDTTAATAAFVFMRAYGSTWGVSIPAAIFNAQFAKLSRRIGDADIQVQLSGGNAYSFANVD</sequence>
<dbReference type="Pfam" id="PF07690">
    <property type="entry name" value="MFS_1"/>
    <property type="match status" value="1"/>
</dbReference>
<keyword evidence="2" id="KW-0813">Transport</keyword>
<evidence type="ECO:0000256" key="2">
    <source>
        <dbReference type="ARBA" id="ARBA00022448"/>
    </source>
</evidence>
<keyword evidence="6" id="KW-0325">Glycoprotein</keyword>
<keyword evidence="8" id="KW-0732">Signal</keyword>
<dbReference type="PROSITE" id="PS50850">
    <property type="entry name" value="MFS"/>
    <property type="match status" value="1"/>
</dbReference>
<keyword evidence="5 7" id="KW-0472">Membrane</keyword>
<keyword evidence="4 7" id="KW-1133">Transmembrane helix</keyword>
<keyword evidence="3 7" id="KW-0812">Transmembrane</keyword>
<dbReference type="Proteomes" id="UP001148614">
    <property type="component" value="Unassembled WGS sequence"/>
</dbReference>
<feature type="transmembrane region" description="Helical" evidence="7">
    <location>
        <begin position="128"/>
        <end position="147"/>
    </location>
</feature>
<feature type="domain" description="Major facilitator superfamily (MFS) profile" evidence="9">
    <location>
        <begin position="1"/>
        <end position="242"/>
    </location>
</feature>
<reference evidence="10" key="1">
    <citation type="submission" date="2022-07" db="EMBL/GenBank/DDBJ databases">
        <title>Genome Sequence of Xylaria arbuscula.</title>
        <authorList>
            <person name="Buettner E."/>
        </authorList>
    </citation>
    <scope>NUCLEOTIDE SEQUENCE</scope>
    <source>
        <strain evidence="10">VT107</strain>
    </source>
</reference>
<evidence type="ECO:0000256" key="3">
    <source>
        <dbReference type="ARBA" id="ARBA00022692"/>
    </source>
</evidence>
<evidence type="ECO:0000313" key="11">
    <source>
        <dbReference type="Proteomes" id="UP001148614"/>
    </source>
</evidence>
<dbReference type="GO" id="GO:0005886">
    <property type="term" value="C:plasma membrane"/>
    <property type="evidence" value="ECO:0007669"/>
    <property type="project" value="TreeGrafter"/>
</dbReference>
<dbReference type="SUPFAM" id="SSF103473">
    <property type="entry name" value="MFS general substrate transporter"/>
    <property type="match status" value="1"/>
</dbReference>
<dbReference type="InterPro" id="IPR020846">
    <property type="entry name" value="MFS_dom"/>
</dbReference>
<feature type="transmembrane region" description="Helical" evidence="7">
    <location>
        <begin position="57"/>
        <end position="82"/>
    </location>
</feature>